<comment type="caution">
    <text evidence="2">The sequence shown here is derived from an EMBL/GenBank/DDBJ whole genome shotgun (WGS) entry which is preliminary data.</text>
</comment>
<evidence type="ECO:0000256" key="1">
    <source>
        <dbReference type="SAM" id="Phobius"/>
    </source>
</evidence>
<dbReference type="RefSeq" id="WP_190289985.1">
    <property type="nucleotide sequence ID" value="NZ_JABFCZ010000003.1"/>
</dbReference>
<dbReference type="EMBL" id="JABFCZ010000003">
    <property type="protein sequence ID" value="MBD1545323.1"/>
    <property type="molecule type" value="Genomic_DNA"/>
</dbReference>
<reference evidence="2" key="1">
    <citation type="submission" date="2020-05" db="EMBL/GenBank/DDBJ databases">
        <title>Identification of trans-AT polyketide cluster in two marine bacteria, producers of a novel glutaramide-containing polyketide sesbanimide D and analogs.</title>
        <authorList>
            <person name="Kacar D."/>
            <person name="Rodriguez P."/>
            <person name="Canedo L."/>
            <person name="Gonzalez E."/>
            <person name="Galan B."/>
            <person name="De La Calle F."/>
            <person name="Garcia J.L."/>
        </authorList>
    </citation>
    <scope>NUCLEOTIDE SEQUENCE</scope>
    <source>
        <strain evidence="2">PHM038</strain>
    </source>
</reference>
<dbReference type="InterPro" id="IPR046071">
    <property type="entry name" value="DUF6030"/>
</dbReference>
<keyword evidence="1" id="KW-0472">Membrane</keyword>
<protein>
    <submittedName>
        <fullName evidence="2">Uncharacterized protein</fullName>
    </submittedName>
</protein>
<keyword evidence="1" id="KW-1133">Transmembrane helix</keyword>
<accession>A0A926NXZ1</accession>
<keyword evidence="1" id="KW-0812">Transmembrane</keyword>
<evidence type="ECO:0000313" key="3">
    <source>
        <dbReference type="Proteomes" id="UP000598467"/>
    </source>
</evidence>
<organism evidence="2 3">
    <name type="scientific">Roseibium aggregatum</name>
    <dbReference type="NCBI Taxonomy" id="187304"/>
    <lineage>
        <taxon>Bacteria</taxon>
        <taxon>Pseudomonadati</taxon>
        <taxon>Pseudomonadota</taxon>
        <taxon>Alphaproteobacteria</taxon>
        <taxon>Hyphomicrobiales</taxon>
        <taxon>Stappiaceae</taxon>
        <taxon>Roseibium</taxon>
    </lineage>
</organism>
<dbReference type="AlphaFoldDB" id="A0A926NXZ1"/>
<feature type="transmembrane region" description="Helical" evidence="1">
    <location>
        <begin position="77"/>
        <end position="96"/>
    </location>
</feature>
<proteinExistence type="predicted"/>
<gene>
    <name evidence="2" type="ORF">HK439_03545</name>
</gene>
<dbReference type="Pfam" id="PF19495">
    <property type="entry name" value="DUF6030"/>
    <property type="match status" value="1"/>
</dbReference>
<evidence type="ECO:0000313" key="2">
    <source>
        <dbReference type="EMBL" id="MBD1545323.1"/>
    </source>
</evidence>
<sequence>MKLLQDRLVNWTRPRGAPDKTARRIYSARFHADRQRLRWGHEEEAALRSKTGLKPGPKLAGRFGDSRSWLPDRRKTLFYGLPLLICVAAVAVLFAIGRREPAPPPVEKKASLPDPLAGYPEKVKRELLAPEARVPATLKLTFTGKPEDLCKELAALGLENNGWRRAAFSGDRWQCNSDLVALTTPSVDYGPATLFFLMRGPDAETVDYLRLKLNVEDPKQMKIGQDAVRLVIRALSDRYAWAVPDKVLDAIAHFKRLEMTDRGVRLSVAPEDPDLTGDPAARQRLNIIIDFGKPDLIRAAKEFERPPQKRRGPIPAVE</sequence>
<dbReference type="Proteomes" id="UP000598467">
    <property type="component" value="Unassembled WGS sequence"/>
</dbReference>
<name>A0A926NXZ1_9HYPH</name>